<dbReference type="GO" id="GO:0005886">
    <property type="term" value="C:plasma membrane"/>
    <property type="evidence" value="ECO:0007669"/>
    <property type="project" value="TreeGrafter"/>
</dbReference>
<dbReference type="GO" id="GO:0052621">
    <property type="term" value="F:diguanylate cyclase activity"/>
    <property type="evidence" value="ECO:0007669"/>
    <property type="project" value="UniProtKB-EC"/>
</dbReference>
<keyword evidence="3" id="KW-0472">Membrane</keyword>
<dbReference type="GO" id="GO:0043709">
    <property type="term" value="P:cell adhesion involved in single-species biofilm formation"/>
    <property type="evidence" value="ECO:0007669"/>
    <property type="project" value="TreeGrafter"/>
</dbReference>
<evidence type="ECO:0000313" key="6">
    <source>
        <dbReference type="Proteomes" id="UP000596427"/>
    </source>
</evidence>
<feature type="domain" description="GGDEF" evidence="4">
    <location>
        <begin position="264"/>
        <end position="396"/>
    </location>
</feature>
<dbReference type="GO" id="GO:1902201">
    <property type="term" value="P:negative regulation of bacterial-type flagellum-dependent cell motility"/>
    <property type="evidence" value="ECO:0007669"/>
    <property type="project" value="TreeGrafter"/>
</dbReference>
<dbReference type="Pfam" id="PF00990">
    <property type="entry name" value="GGDEF"/>
    <property type="match status" value="1"/>
</dbReference>
<dbReference type="EMBL" id="CP063362">
    <property type="protein sequence ID" value="QRG09597.1"/>
    <property type="molecule type" value="Genomic_DNA"/>
</dbReference>
<protein>
    <recommendedName>
        <fullName evidence="1">diguanylate cyclase</fullName>
        <ecNumber evidence="1">2.7.7.65</ecNumber>
    </recommendedName>
</protein>
<dbReference type="PANTHER" id="PTHR45138:SF9">
    <property type="entry name" value="DIGUANYLATE CYCLASE DGCM-RELATED"/>
    <property type="match status" value="1"/>
</dbReference>
<dbReference type="PROSITE" id="PS50887">
    <property type="entry name" value="GGDEF"/>
    <property type="match status" value="1"/>
</dbReference>
<dbReference type="SUPFAM" id="SSF55073">
    <property type="entry name" value="Nucleotide cyclase"/>
    <property type="match status" value="1"/>
</dbReference>
<proteinExistence type="predicted"/>
<dbReference type="InterPro" id="IPR029787">
    <property type="entry name" value="Nucleotide_cyclase"/>
</dbReference>
<dbReference type="InterPro" id="IPR000160">
    <property type="entry name" value="GGDEF_dom"/>
</dbReference>
<feature type="transmembrane region" description="Helical" evidence="3">
    <location>
        <begin position="116"/>
        <end position="138"/>
    </location>
</feature>
<keyword evidence="6" id="KW-1185">Reference proteome</keyword>
<dbReference type="CDD" id="cd01949">
    <property type="entry name" value="GGDEF"/>
    <property type="match status" value="1"/>
</dbReference>
<dbReference type="FunFam" id="3.30.70.270:FF:000001">
    <property type="entry name" value="Diguanylate cyclase domain protein"/>
    <property type="match status" value="1"/>
</dbReference>
<dbReference type="SMART" id="SM00267">
    <property type="entry name" value="GGDEF"/>
    <property type="match status" value="1"/>
</dbReference>
<keyword evidence="3" id="KW-1133">Transmembrane helix</keyword>
<feature type="transmembrane region" description="Helical" evidence="3">
    <location>
        <begin position="60"/>
        <end position="79"/>
    </location>
</feature>
<dbReference type="AlphaFoldDB" id="A0A974PTM2"/>
<dbReference type="Gene3D" id="3.30.70.270">
    <property type="match status" value="1"/>
</dbReference>
<dbReference type="EC" id="2.7.7.65" evidence="1"/>
<dbReference type="Proteomes" id="UP000596427">
    <property type="component" value="Chromosome"/>
</dbReference>
<feature type="transmembrane region" description="Helical" evidence="3">
    <location>
        <begin position="35"/>
        <end position="54"/>
    </location>
</feature>
<feature type="transmembrane region" description="Helical" evidence="3">
    <location>
        <begin position="91"/>
        <end position="110"/>
    </location>
</feature>
<dbReference type="InterPro" id="IPR043128">
    <property type="entry name" value="Rev_trsase/Diguanyl_cyclase"/>
</dbReference>
<evidence type="ECO:0000256" key="1">
    <source>
        <dbReference type="ARBA" id="ARBA00012528"/>
    </source>
</evidence>
<name>A0A974PTM2_9HYPH</name>
<reference evidence="5 6" key="1">
    <citation type="submission" date="2020-10" db="EMBL/GenBank/DDBJ databases">
        <title>Degradation of 1,4-Dioxane by Xanthobacter sp. YN2, via a Novel Group-2 Soluble Di-Iron Monooxygenase.</title>
        <authorList>
            <person name="Ma F."/>
            <person name="Wang Y."/>
            <person name="Yang J."/>
            <person name="Guo H."/>
            <person name="Su D."/>
            <person name="Yu L."/>
        </authorList>
    </citation>
    <scope>NUCLEOTIDE SEQUENCE [LARGE SCALE GENOMIC DNA]</scope>
    <source>
        <strain evidence="5 6">YN2</strain>
    </source>
</reference>
<feature type="transmembrane region" description="Helical" evidence="3">
    <location>
        <begin position="6"/>
        <end position="28"/>
    </location>
</feature>
<keyword evidence="3" id="KW-0812">Transmembrane</keyword>
<feature type="transmembrane region" description="Helical" evidence="3">
    <location>
        <begin position="204"/>
        <end position="226"/>
    </location>
</feature>
<feature type="transmembrane region" description="Helical" evidence="3">
    <location>
        <begin position="150"/>
        <end position="168"/>
    </location>
</feature>
<evidence type="ECO:0000313" key="5">
    <source>
        <dbReference type="EMBL" id="QRG09597.1"/>
    </source>
</evidence>
<comment type="catalytic activity">
    <reaction evidence="2">
        <text>2 GTP = 3',3'-c-di-GMP + 2 diphosphate</text>
        <dbReference type="Rhea" id="RHEA:24898"/>
        <dbReference type="ChEBI" id="CHEBI:33019"/>
        <dbReference type="ChEBI" id="CHEBI:37565"/>
        <dbReference type="ChEBI" id="CHEBI:58805"/>
        <dbReference type="EC" id="2.7.7.65"/>
    </reaction>
</comment>
<dbReference type="KEGG" id="xdi:EZH22_11485"/>
<evidence type="ECO:0000256" key="2">
    <source>
        <dbReference type="ARBA" id="ARBA00034247"/>
    </source>
</evidence>
<evidence type="ECO:0000259" key="4">
    <source>
        <dbReference type="PROSITE" id="PS50887"/>
    </source>
</evidence>
<gene>
    <name evidence="5" type="ORF">EZH22_11485</name>
</gene>
<evidence type="ECO:0000256" key="3">
    <source>
        <dbReference type="SAM" id="Phobius"/>
    </source>
</evidence>
<dbReference type="InterPro" id="IPR050469">
    <property type="entry name" value="Diguanylate_Cyclase"/>
</dbReference>
<organism evidence="5 6">
    <name type="scientific">Xanthobacter dioxanivorans</name>
    <dbReference type="NCBI Taxonomy" id="2528964"/>
    <lineage>
        <taxon>Bacteria</taxon>
        <taxon>Pseudomonadati</taxon>
        <taxon>Pseudomonadota</taxon>
        <taxon>Alphaproteobacteria</taxon>
        <taxon>Hyphomicrobiales</taxon>
        <taxon>Xanthobacteraceae</taxon>
        <taxon>Xanthobacter</taxon>
    </lineage>
</organism>
<accession>A0A974PTM2</accession>
<dbReference type="NCBIfam" id="TIGR00254">
    <property type="entry name" value="GGDEF"/>
    <property type="match status" value="1"/>
</dbReference>
<dbReference type="PANTHER" id="PTHR45138">
    <property type="entry name" value="REGULATORY COMPONENTS OF SENSORY TRANSDUCTION SYSTEM"/>
    <property type="match status" value="1"/>
</dbReference>
<sequence length="399" mass="44288">MSEGRLYIFTGPTVSLIVAIVFLLVWLYQKERRHVLYFAAAFVAYAAAALSQILQIPPDIGQNTMVSAIIYTFSIFCLVEGVLARFEKSGAGPLLFSVAGCILLLLYYFFYFDRNLVARIYVQNFGYGLIFLVAAAQIGVIRRRPWREQVLFWTIVLFGLHFFVRTILTMRVSSRIYELDQMRQAGADTQALAAAFRESPFWQVLNFTMLVSAFAVAIILLATIALDVIEDLKRQGAVDPLTGLANRRGFDQLAAERMADRSLAPFCVVYCDLDHFKSINDTYGHLAGDRVLQAFGKLLAAEVGHHDVAARLGGEEFVVLLARSNKAGASLFAERVRAEMDITRFTALPLHVNVTASFGVAEGRPEEDMLELLQRADAMVYAAKAAGRNCVIVERDGGA</sequence>